<dbReference type="InterPro" id="IPR036236">
    <property type="entry name" value="Znf_C2H2_sf"/>
</dbReference>
<keyword evidence="2" id="KW-0479">Metal-binding</keyword>
<feature type="region of interest" description="Disordered" evidence="11">
    <location>
        <begin position="674"/>
        <end position="714"/>
    </location>
</feature>
<reference evidence="14" key="1">
    <citation type="submission" date="2025-08" db="UniProtKB">
        <authorList>
            <consortium name="RefSeq"/>
        </authorList>
    </citation>
    <scope>IDENTIFICATION</scope>
</reference>
<evidence type="ECO:0000256" key="7">
    <source>
        <dbReference type="ARBA" id="ARBA00023125"/>
    </source>
</evidence>
<organism evidence="13 14">
    <name type="scientific">Priapulus caudatus</name>
    <name type="common">Priapulid worm</name>
    <dbReference type="NCBI Taxonomy" id="37621"/>
    <lineage>
        <taxon>Eukaryota</taxon>
        <taxon>Metazoa</taxon>
        <taxon>Ecdysozoa</taxon>
        <taxon>Scalidophora</taxon>
        <taxon>Priapulida</taxon>
        <taxon>Priapulimorpha</taxon>
        <taxon>Priapulimorphida</taxon>
        <taxon>Priapulidae</taxon>
        <taxon>Priapulus</taxon>
    </lineage>
</organism>
<keyword evidence="9" id="KW-0539">Nucleus</keyword>
<feature type="domain" description="C2H2-type" evidence="12">
    <location>
        <begin position="422"/>
        <end position="450"/>
    </location>
</feature>
<dbReference type="PROSITE" id="PS50157">
    <property type="entry name" value="ZINC_FINGER_C2H2_2"/>
    <property type="match status" value="4"/>
</dbReference>
<feature type="compositionally biased region" description="Basic and acidic residues" evidence="11">
    <location>
        <begin position="704"/>
        <end position="714"/>
    </location>
</feature>
<proteinExistence type="predicted"/>
<evidence type="ECO:0000313" key="14">
    <source>
        <dbReference type="RefSeq" id="XP_014670399.1"/>
    </source>
</evidence>
<feature type="domain" description="C2H2-type" evidence="12">
    <location>
        <begin position="157"/>
        <end position="185"/>
    </location>
</feature>
<protein>
    <submittedName>
        <fullName evidence="14">Zinc finger protein 2-like</fullName>
    </submittedName>
</protein>
<comment type="subcellular location">
    <subcellularLocation>
        <location evidence="1">Nucleus</location>
    </subcellularLocation>
</comment>
<keyword evidence="13" id="KW-1185">Reference proteome</keyword>
<dbReference type="RefSeq" id="XP_014670399.1">
    <property type="nucleotide sequence ID" value="XM_014814913.1"/>
</dbReference>
<dbReference type="Gene3D" id="3.30.160.60">
    <property type="entry name" value="Classic Zinc Finger"/>
    <property type="match status" value="3"/>
</dbReference>
<feature type="compositionally biased region" description="Acidic residues" evidence="11">
    <location>
        <begin position="70"/>
        <end position="90"/>
    </location>
</feature>
<dbReference type="PROSITE" id="PS00028">
    <property type="entry name" value="ZINC_FINGER_C2H2_1"/>
    <property type="match status" value="4"/>
</dbReference>
<evidence type="ECO:0000256" key="10">
    <source>
        <dbReference type="PROSITE-ProRule" id="PRU00042"/>
    </source>
</evidence>
<evidence type="ECO:0000256" key="3">
    <source>
        <dbReference type="ARBA" id="ARBA00022737"/>
    </source>
</evidence>
<feature type="compositionally biased region" description="Polar residues" evidence="11">
    <location>
        <begin position="510"/>
        <end position="520"/>
    </location>
</feature>
<feature type="compositionally biased region" description="Acidic residues" evidence="11">
    <location>
        <begin position="97"/>
        <end position="107"/>
    </location>
</feature>
<feature type="region of interest" description="Disordered" evidence="11">
    <location>
        <begin position="583"/>
        <end position="611"/>
    </location>
</feature>
<dbReference type="GeneID" id="106811332"/>
<evidence type="ECO:0000256" key="6">
    <source>
        <dbReference type="ARBA" id="ARBA00023015"/>
    </source>
</evidence>
<dbReference type="Pfam" id="PF00096">
    <property type="entry name" value="zf-C2H2"/>
    <property type="match status" value="5"/>
</dbReference>
<feature type="domain" description="C2H2-type" evidence="12">
    <location>
        <begin position="450"/>
        <end position="479"/>
    </location>
</feature>
<evidence type="ECO:0000259" key="12">
    <source>
        <dbReference type="PROSITE" id="PS50157"/>
    </source>
</evidence>
<evidence type="ECO:0000256" key="1">
    <source>
        <dbReference type="ARBA" id="ARBA00004123"/>
    </source>
</evidence>
<dbReference type="PANTHER" id="PTHR46105:SF5">
    <property type="entry name" value="ZINC FINGER AND BTB DOMAIN-CONTAINING PROTEIN 44 ISOFORM X1"/>
    <property type="match status" value="1"/>
</dbReference>
<dbReference type="SMART" id="SM00355">
    <property type="entry name" value="ZnF_C2H2"/>
    <property type="match status" value="6"/>
</dbReference>
<evidence type="ECO:0000256" key="9">
    <source>
        <dbReference type="ARBA" id="ARBA00023242"/>
    </source>
</evidence>
<feature type="region of interest" description="Disordered" evidence="11">
    <location>
        <begin position="510"/>
        <end position="532"/>
    </location>
</feature>
<dbReference type="InterPro" id="IPR050457">
    <property type="entry name" value="ZnFinger_BTB_dom_contain"/>
</dbReference>
<evidence type="ECO:0000256" key="2">
    <source>
        <dbReference type="ARBA" id="ARBA00022723"/>
    </source>
</evidence>
<feature type="domain" description="C2H2-type" evidence="12">
    <location>
        <begin position="621"/>
        <end position="649"/>
    </location>
</feature>
<keyword evidence="7" id="KW-0238">DNA-binding</keyword>
<sequence length="714" mass="81207">MTTSSTAPPQRNVNMAQATLLNLWEVVDDYIESHKEESESLPPGNPDEQWEDIPPEPEFIAIPLHISDSDASDLEPEPDAREEEASVEVEDDKREDAELEEVNDGDDSMEAVAEDADEDFVIIKKPRCVCGKVFTTQRTMKRHQRSTGHETGVSIRVVCQFCEKKFTRRNYLRKHIRQQHNVNPNSSNVQLLEELSYNDEVPVQSSKRGMKDLKVGRSGRSKLRYPVRKRVTFVGHQQATSQGASQPKQKLKQKLPRENLPLVNDSSMITSPSHLKFSNKPATNATSGGIIGYQGYALVPKEQPIEPQIESENGNFWADIKIKSEPLDYEEDEQQEELQEEEEEEQEEQKQESQQLEEDTDEEERTLQEVLSLGRPITDSKPISMMQSDKNESAGPVSDKEVVEQQGTTSLATNPEISLPGLSCLTCNKHYASKKNLNRHIRETHGEKTLICKLCGLGFSRKYHLTRHMLRDDHTATKGRKSVVEIYQHWAPELEQTQPTVEDMEPGWQSSLYASNSRNSPKPVPVRKKQVSLKSTSKAAAWKRFLSKKSAKSMTGRKLMANKLVQKAKNKSKSVNKYRVVKRNADAKHENTPTSGQHNNANRTAKKRTLRKQTKSLLYPFDCTECGRSFMVKKSLKRHIKTKHKLDHLQCNICGYVFSSSRRDILVKHMKKQHPDVPLSQDLLGMSSDSLSDSPDVQLPDLEYYPHDDSDKSN</sequence>
<keyword evidence="5" id="KW-0862">Zinc</keyword>
<keyword evidence="6" id="KW-0805">Transcription regulation</keyword>
<accession>A0ABM1EDX8</accession>
<keyword evidence="4 10" id="KW-0863">Zinc-finger</keyword>
<feature type="compositionally biased region" description="Polar residues" evidence="11">
    <location>
        <begin position="592"/>
        <end position="603"/>
    </location>
</feature>
<feature type="region of interest" description="Disordered" evidence="11">
    <location>
        <begin position="33"/>
        <end position="107"/>
    </location>
</feature>
<dbReference type="SUPFAM" id="SSF57667">
    <property type="entry name" value="beta-beta-alpha zinc fingers"/>
    <property type="match status" value="3"/>
</dbReference>
<feature type="compositionally biased region" description="Acidic residues" evidence="11">
    <location>
        <begin position="329"/>
        <end position="347"/>
    </location>
</feature>
<evidence type="ECO:0000256" key="4">
    <source>
        <dbReference type="ARBA" id="ARBA00022771"/>
    </source>
</evidence>
<evidence type="ECO:0000313" key="13">
    <source>
        <dbReference type="Proteomes" id="UP000695022"/>
    </source>
</evidence>
<keyword evidence="3" id="KW-0677">Repeat</keyword>
<evidence type="ECO:0000256" key="8">
    <source>
        <dbReference type="ARBA" id="ARBA00023163"/>
    </source>
</evidence>
<evidence type="ECO:0000256" key="5">
    <source>
        <dbReference type="ARBA" id="ARBA00022833"/>
    </source>
</evidence>
<feature type="compositionally biased region" description="Acidic residues" evidence="11">
    <location>
        <begin position="355"/>
        <end position="364"/>
    </location>
</feature>
<feature type="region of interest" description="Disordered" evidence="11">
    <location>
        <begin position="329"/>
        <end position="399"/>
    </location>
</feature>
<gene>
    <name evidence="14" type="primary">LOC106811332</name>
</gene>
<feature type="compositionally biased region" description="Low complexity" evidence="11">
    <location>
        <begin position="679"/>
        <end position="702"/>
    </location>
</feature>
<name>A0ABM1EDX8_PRICU</name>
<dbReference type="Proteomes" id="UP000695022">
    <property type="component" value="Unplaced"/>
</dbReference>
<evidence type="ECO:0000256" key="11">
    <source>
        <dbReference type="SAM" id="MobiDB-lite"/>
    </source>
</evidence>
<dbReference type="InterPro" id="IPR013087">
    <property type="entry name" value="Znf_C2H2_type"/>
</dbReference>
<keyword evidence="8" id="KW-0804">Transcription</keyword>
<dbReference type="PANTHER" id="PTHR46105">
    <property type="entry name" value="AGAP004733-PA"/>
    <property type="match status" value="1"/>
</dbReference>